<keyword evidence="3" id="KW-1185">Reference proteome</keyword>
<organism evidence="2 3">
    <name type="scientific">Aminobacterium colombiense (strain DSM 12261 / ALA-1)</name>
    <dbReference type="NCBI Taxonomy" id="572547"/>
    <lineage>
        <taxon>Bacteria</taxon>
        <taxon>Thermotogati</taxon>
        <taxon>Synergistota</taxon>
        <taxon>Synergistia</taxon>
        <taxon>Synergistales</taxon>
        <taxon>Aminobacteriaceae</taxon>
        <taxon>Aminobacterium</taxon>
    </lineage>
</organism>
<feature type="domain" description="Transglycosylase SLT" evidence="1">
    <location>
        <begin position="123"/>
        <end position="220"/>
    </location>
</feature>
<evidence type="ECO:0000259" key="1">
    <source>
        <dbReference type="Pfam" id="PF01464"/>
    </source>
</evidence>
<dbReference type="Gene3D" id="1.10.530.10">
    <property type="match status" value="1"/>
</dbReference>
<dbReference type="InterPro" id="IPR008258">
    <property type="entry name" value="Transglycosylase_SLT_dom_1"/>
</dbReference>
<dbReference type="SUPFAM" id="SSF53955">
    <property type="entry name" value="Lysozyme-like"/>
    <property type="match status" value="1"/>
</dbReference>
<evidence type="ECO:0000313" key="2">
    <source>
        <dbReference type="EMBL" id="ADE56252.1"/>
    </source>
</evidence>
<dbReference type="HOGENOM" id="CLU_1149977_0_0_0"/>
<protein>
    <submittedName>
        <fullName evidence="2">Lytic transglycosylase catalytic</fullName>
    </submittedName>
</protein>
<dbReference type="KEGG" id="aco:Amico_0104"/>
<gene>
    <name evidence="2" type="ordered locus">Amico_0104</name>
</gene>
<dbReference type="OrthoDB" id="9815002at2"/>
<evidence type="ECO:0000313" key="3">
    <source>
        <dbReference type="Proteomes" id="UP000002366"/>
    </source>
</evidence>
<proteinExistence type="predicted"/>
<name>D5ECH0_AMICL</name>
<dbReference type="eggNOG" id="COG0741">
    <property type="taxonomic scope" value="Bacteria"/>
</dbReference>
<dbReference type="Proteomes" id="UP000002366">
    <property type="component" value="Chromosome"/>
</dbReference>
<dbReference type="AlphaFoldDB" id="D5ECH0"/>
<dbReference type="RefSeq" id="WP_013047518.1">
    <property type="nucleotide sequence ID" value="NC_014011.1"/>
</dbReference>
<dbReference type="InterPro" id="IPR023346">
    <property type="entry name" value="Lysozyme-like_dom_sf"/>
</dbReference>
<accession>D5ECH0</accession>
<sequence length="241" mass="27135">MRKSIQKMVLTVLLLSMAGLIAFTAGNRYIHFMPRNRKETIQSQKIQLHDWVSEPAAASFYQIGRFVTNHFSEVLSKHSTPFISLSHTIQDSIKTMNMLTHFIQKQNPAIPRDVAAQEAAAFMRYSTKYGAPLDLVVAVANTESHFNPDARSSYGAAGVMQVTWRIHENLLRANGIHSEKELYTADKGIAAGCLLISRYLRAYGSPEKALGRYYGGSASVYWGRVSKNLSKLQRYRPKNHL</sequence>
<dbReference type="Pfam" id="PF01464">
    <property type="entry name" value="SLT"/>
    <property type="match status" value="1"/>
</dbReference>
<dbReference type="EMBL" id="CP001997">
    <property type="protein sequence ID" value="ADE56252.1"/>
    <property type="molecule type" value="Genomic_DNA"/>
</dbReference>
<reference evidence="2 3" key="1">
    <citation type="journal article" date="2010" name="Stand. Genomic Sci.">
        <title>Complete genome sequence of Aminobacterium colombiense type strain (ALA-1).</title>
        <authorList>
            <person name="Chertkov O."/>
            <person name="Sikorski J."/>
            <person name="Brambilla E."/>
            <person name="Lapidus A."/>
            <person name="Copeland A."/>
            <person name="Glavina Del Rio T."/>
            <person name="Nolan M."/>
            <person name="Lucas S."/>
            <person name="Tice H."/>
            <person name="Cheng J.F."/>
            <person name="Han C."/>
            <person name="Detter J.C."/>
            <person name="Bruce D."/>
            <person name="Tapia R."/>
            <person name="Goodwin L."/>
            <person name="Pitluck S."/>
            <person name="Liolios K."/>
            <person name="Ivanova N."/>
            <person name="Mavromatis K."/>
            <person name="Ovchinnikova G."/>
            <person name="Pati A."/>
            <person name="Chen A."/>
            <person name="Palaniappan K."/>
            <person name="Land M."/>
            <person name="Hauser L."/>
            <person name="Chang Y.J."/>
            <person name="Jeffries C.D."/>
            <person name="Spring S."/>
            <person name="Rohde M."/>
            <person name="Goker M."/>
            <person name="Bristow J."/>
            <person name="Eisen J.A."/>
            <person name="Markowitz V."/>
            <person name="Hugenholtz P."/>
            <person name="Kyrpides N.C."/>
            <person name="Klenk H.P."/>
        </authorList>
    </citation>
    <scope>NUCLEOTIDE SEQUENCE [LARGE SCALE GENOMIC DNA]</scope>
    <source>
        <strain evidence="3">DSM 12261 / ALA-1</strain>
    </source>
</reference>
<dbReference type="CAZy" id="GH23">
    <property type="family name" value="Glycoside Hydrolase Family 23"/>
</dbReference>
<dbReference type="STRING" id="572547.Amico_0104"/>